<gene>
    <name evidence="1" type="ORF">JCM19235_2561</name>
</gene>
<dbReference type="EMBL" id="BBMR01000003">
    <property type="protein sequence ID" value="GAL19138.1"/>
    <property type="molecule type" value="Genomic_DNA"/>
</dbReference>
<dbReference type="Proteomes" id="UP000029228">
    <property type="component" value="Unassembled WGS sequence"/>
</dbReference>
<comment type="caution">
    <text evidence="1">The sequence shown here is derived from an EMBL/GenBank/DDBJ whole genome shotgun (WGS) entry which is preliminary data.</text>
</comment>
<reference evidence="1 2" key="1">
    <citation type="submission" date="2014-09" db="EMBL/GenBank/DDBJ databases">
        <title>Vibrio maritimus JCM 19235. (C45) whole genome shotgun sequence.</title>
        <authorList>
            <person name="Sawabe T."/>
            <person name="Meirelles P."/>
            <person name="Nakanishi M."/>
            <person name="Sayaka M."/>
            <person name="Hattori M."/>
            <person name="Ohkuma M."/>
        </authorList>
    </citation>
    <scope>NUCLEOTIDE SEQUENCE [LARGE SCALE GENOMIC DNA]</scope>
    <source>
        <strain evidence="2">JCM19235</strain>
    </source>
</reference>
<keyword evidence="2" id="KW-1185">Reference proteome</keyword>
<proteinExistence type="predicted"/>
<name>A0A090RX47_9VIBR</name>
<protein>
    <submittedName>
        <fullName evidence="1">Uncharacterized protein</fullName>
    </submittedName>
</protein>
<evidence type="ECO:0000313" key="1">
    <source>
        <dbReference type="EMBL" id="GAL19138.1"/>
    </source>
</evidence>
<dbReference type="AlphaFoldDB" id="A0A090RX47"/>
<dbReference type="STRING" id="990268.JCM19235_2561"/>
<accession>A0A090RX47</accession>
<sequence length="44" mass="5219">MRSTSAFSFQYSKQIAVLYLYSSLMMVWRLKQRVSGYFSLFIAL</sequence>
<organism evidence="1 2">
    <name type="scientific">Vibrio maritimus</name>
    <dbReference type="NCBI Taxonomy" id="990268"/>
    <lineage>
        <taxon>Bacteria</taxon>
        <taxon>Pseudomonadati</taxon>
        <taxon>Pseudomonadota</taxon>
        <taxon>Gammaproteobacteria</taxon>
        <taxon>Vibrionales</taxon>
        <taxon>Vibrionaceae</taxon>
        <taxon>Vibrio</taxon>
    </lineage>
</organism>
<evidence type="ECO:0000313" key="2">
    <source>
        <dbReference type="Proteomes" id="UP000029228"/>
    </source>
</evidence>